<dbReference type="SUPFAM" id="SSF56784">
    <property type="entry name" value="HAD-like"/>
    <property type="match status" value="1"/>
</dbReference>
<reference evidence="2" key="1">
    <citation type="submission" date="2021-01" db="EMBL/GenBank/DDBJ databases">
        <authorList>
            <person name="Corre E."/>
            <person name="Pelletier E."/>
            <person name="Niang G."/>
            <person name="Scheremetjew M."/>
            <person name="Finn R."/>
            <person name="Kale V."/>
            <person name="Holt S."/>
            <person name="Cochrane G."/>
            <person name="Meng A."/>
            <person name="Brown T."/>
            <person name="Cohen L."/>
        </authorList>
    </citation>
    <scope>NUCLEOTIDE SEQUENCE</scope>
    <source>
        <strain evidence="2">CCMP3105</strain>
    </source>
</reference>
<feature type="region of interest" description="Disordered" evidence="1">
    <location>
        <begin position="596"/>
        <end position="654"/>
    </location>
</feature>
<evidence type="ECO:0000313" key="2">
    <source>
        <dbReference type="EMBL" id="CAE4569873.1"/>
    </source>
</evidence>
<dbReference type="InterPro" id="IPR052419">
    <property type="entry name" value="5_3-deoxyribonucleotidase-like"/>
</dbReference>
<dbReference type="PANTHER" id="PTHR35134">
    <property type="entry name" value="NUCLEOTIDASE YQFW-RELATED"/>
    <property type="match status" value="1"/>
</dbReference>
<proteinExistence type="predicted"/>
<name>A0A7S4USQ9_9DINO</name>
<dbReference type="AlphaFoldDB" id="A0A7S4USQ9"/>
<dbReference type="PANTHER" id="PTHR35134:SF2">
    <property type="entry name" value="NUCLEOTIDASE YQFW-RELATED"/>
    <property type="match status" value="1"/>
</dbReference>
<evidence type="ECO:0000256" key="1">
    <source>
        <dbReference type="SAM" id="MobiDB-lite"/>
    </source>
</evidence>
<gene>
    <name evidence="2" type="ORF">AMON00008_LOCUS9492</name>
</gene>
<dbReference type="EMBL" id="HBNR01014642">
    <property type="protein sequence ID" value="CAE4569873.1"/>
    <property type="molecule type" value="Transcribed_RNA"/>
</dbReference>
<accession>A0A7S4USQ9</accession>
<feature type="region of interest" description="Disordered" evidence="1">
    <location>
        <begin position="468"/>
        <end position="504"/>
    </location>
</feature>
<feature type="compositionally biased region" description="Basic and acidic residues" evidence="1">
    <location>
        <begin position="481"/>
        <end position="492"/>
    </location>
</feature>
<protein>
    <submittedName>
        <fullName evidence="2">Uncharacterized protein</fullName>
    </submittedName>
</protein>
<dbReference type="Gene3D" id="3.40.50.1000">
    <property type="entry name" value="HAD superfamily/HAD-like"/>
    <property type="match status" value="1"/>
</dbReference>
<feature type="region of interest" description="Disordered" evidence="1">
    <location>
        <begin position="1"/>
        <end position="102"/>
    </location>
</feature>
<sequence>MAMPRGAGPAQFAVPAQGLAPSRAPRNGSVRVPARRYPAGSETPTAASAIDNADLPLGTHAPLVRAPVRRVESPLRRPTSPDRQNRPTPSSGLGEPGGELLGRRPRVSLATWAGLETTPTASGAMAGVAQPLLDSVGPLLPPRLNAMAPPREGTWSQGKTSVGPGSATMEMYLQAMEQANLLVNGHPQAGASSSVPGADAWAQQLHEANAITPTPARTSLLASSQLASCSGAQSLTSPRELMPVAPPRPLLPPPTPTIALDVDEVLCRYINSFRKWLQQERPHGPLDNESVFREAHDPNSPWRLQFAMCGGLDNLEAVPGAAPALRRLRAAGLRLEVVTSRPPIMRESTEALLSKLYPPDTFSAAHFVGPGEKGRTCNAIRAVALVDDQIPNVVDASACGVIAVLFNFSGSYPWAACSPEDLPAGVLCLETWAATSDYLLAALQQSGKVGAPPGGDFHHSARGYRRSLPGDRRAFSPGPPEARRQFAGELRPRSPGPFETAGYSRGLLKSSRSSEDLATVPCVNDSPLYPRAAASGSAQLGRFEAPYNGGSISTSPARAQYQGLSASHGGTMEQPPPSQIEVLSLDRPPFSRQPFLDSGHGSLGDRTPFSRQSFPDSSHGFLTAGGLAPRTGPAFEVGTMGRDMDDTQASCVTS</sequence>
<organism evidence="2">
    <name type="scientific">Alexandrium monilatum</name>
    <dbReference type="NCBI Taxonomy" id="311494"/>
    <lineage>
        <taxon>Eukaryota</taxon>
        <taxon>Sar</taxon>
        <taxon>Alveolata</taxon>
        <taxon>Dinophyceae</taxon>
        <taxon>Gonyaulacales</taxon>
        <taxon>Pyrocystaceae</taxon>
        <taxon>Alexandrium</taxon>
    </lineage>
</organism>
<dbReference type="InterPro" id="IPR023214">
    <property type="entry name" value="HAD_sf"/>
</dbReference>
<feature type="compositionally biased region" description="Basic and acidic residues" evidence="1">
    <location>
        <begin position="69"/>
        <end position="85"/>
    </location>
</feature>
<dbReference type="InterPro" id="IPR036412">
    <property type="entry name" value="HAD-like_sf"/>
</dbReference>